<organism evidence="1 2">
    <name type="scientific">Paramarasmius palmivorus</name>
    <dbReference type="NCBI Taxonomy" id="297713"/>
    <lineage>
        <taxon>Eukaryota</taxon>
        <taxon>Fungi</taxon>
        <taxon>Dikarya</taxon>
        <taxon>Basidiomycota</taxon>
        <taxon>Agaricomycotina</taxon>
        <taxon>Agaricomycetes</taxon>
        <taxon>Agaricomycetidae</taxon>
        <taxon>Agaricales</taxon>
        <taxon>Marasmiineae</taxon>
        <taxon>Marasmiaceae</taxon>
        <taxon>Paramarasmius</taxon>
    </lineage>
</organism>
<dbReference type="Proteomes" id="UP001383192">
    <property type="component" value="Unassembled WGS sequence"/>
</dbReference>
<dbReference type="AlphaFoldDB" id="A0AAW0DE04"/>
<proteinExistence type="predicted"/>
<dbReference type="EMBL" id="JAYKXP010000017">
    <property type="protein sequence ID" value="KAK7049439.1"/>
    <property type="molecule type" value="Genomic_DNA"/>
</dbReference>
<evidence type="ECO:0000313" key="1">
    <source>
        <dbReference type="EMBL" id="KAK7049439.1"/>
    </source>
</evidence>
<evidence type="ECO:0000313" key="2">
    <source>
        <dbReference type="Proteomes" id="UP001383192"/>
    </source>
</evidence>
<accession>A0AAW0DE04</accession>
<sequence length="187" mass="21811">MRPKVPGEELTIEEMNKTLSLDYIFKHEPFEDLPLQYYPNPSYHHKPPIFDYGVALTTEQVKDYARKNGIIPANVEHPTLHQWTKMYSLMLKKFNDRYKLHIPGKRVEVNNPCSDQCLALFKVSTNYDLCVPEDKVMEILDVLEETLGQPAKWYLSNDNEVLEDDYSIHIPEHSTALKSETENLVDE</sequence>
<reference evidence="1 2" key="1">
    <citation type="submission" date="2024-01" db="EMBL/GenBank/DDBJ databases">
        <title>A draft genome for a cacao thread blight-causing isolate of Paramarasmius palmivorus.</title>
        <authorList>
            <person name="Baruah I.K."/>
            <person name="Bukari Y."/>
            <person name="Amoako-Attah I."/>
            <person name="Meinhardt L.W."/>
            <person name="Bailey B.A."/>
            <person name="Cohen S.P."/>
        </authorList>
    </citation>
    <scope>NUCLEOTIDE SEQUENCE [LARGE SCALE GENOMIC DNA]</scope>
    <source>
        <strain evidence="1 2">GH-12</strain>
    </source>
</reference>
<comment type="caution">
    <text evidence="1">The sequence shown here is derived from an EMBL/GenBank/DDBJ whole genome shotgun (WGS) entry which is preliminary data.</text>
</comment>
<protein>
    <submittedName>
        <fullName evidence="1">Uncharacterized protein</fullName>
    </submittedName>
</protein>
<gene>
    <name evidence="1" type="ORF">VNI00_006045</name>
</gene>
<name>A0AAW0DE04_9AGAR</name>
<keyword evidence="2" id="KW-1185">Reference proteome</keyword>